<evidence type="ECO:0000259" key="7">
    <source>
        <dbReference type="PROSITE" id="PS50850"/>
    </source>
</evidence>
<organism evidence="8 9">
    <name type="scientific">Zasmidium cellare</name>
    <name type="common">Wine cellar mold</name>
    <name type="synonym">Racodium cellare</name>
    <dbReference type="NCBI Taxonomy" id="395010"/>
    <lineage>
        <taxon>Eukaryota</taxon>
        <taxon>Fungi</taxon>
        <taxon>Dikarya</taxon>
        <taxon>Ascomycota</taxon>
        <taxon>Pezizomycotina</taxon>
        <taxon>Dothideomycetes</taxon>
        <taxon>Dothideomycetidae</taxon>
        <taxon>Mycosphaerellales</taxon>
        <taxon>Mycosphaerellaceae</taxon>
        <taxon>Zasmidium</taxon>
    </lineage>
</organism>
<name>A0ABR0EHJ6_ZASCE</name>
<dbReference type="InterPro" id="IPR036259">
    <property type="entry name" value="MFS_trans_sf"/>
</dbReference>
<proteinExistence type="predicted"/>
<sequence length="358" mass="39996">MGWELWLAFGQFLGFTANIAVVDCGKITWRLQIGSAFIPAVPLLALIYLCPESPRWYMKHGRVADAFASLLRLRNHPILAARDLLLLHASLAEEEAIVRRSGKGFTRFCQLFTVPRVCRANLAASVVMIAQQMCGNADVPPKTALWASFGFGLLGFLSTLPALRVIDTFGRRSLLLATFPHMAWTLLAAGLCFLIPGEDASRLAGIAILMYLFTIIYSLGEGPVCYVYAAEVFPLSHREIGMAWAVCVNAPGAFVLGLTFPYMLVAFTATGSFAFYCGMNVLAFIFIFLWVPETRQYTLEELDSVFSTPTSVYMHHQLTKVFPAWVRRWALWQKDVQIEELKLPGQIVDVHRDEKIFA</sequence>
<feature type="transmembrane region" description="Helical" evidence="6">
    <location>
        <begin position="203"/>
        <end position="229"/>
    </location>
</feature>
<comment type="caution">
    <text evidence="8">The sequence shown here is derived from an EMBL/GenBank/DDBJ whole genome shotgun (WGS) entry which is preliminary data.</text>
</comment>
<dbReference type="Proteomes" id="UP001305779">
    <property type="component" value="Unassembled WGS sequence"/>
</dbReference>
<keyword evidence="3 6" id="KW-0812">Transmembrane</keyword>
<dbReference type="EMBL" id="JAXOVC010000005">
    <property type="protein sequence ID" value="KAK4500952.1"/>
    <property type="molecule type" value="Genomic_DNA"/>
</dbReference>
<dbReference type="PANTHER" id="PTHR48020">
    <property type="entry name" value="PROTON MYO-INOSITOL COTRANSPORTER"/>
    <property type="match status" value="1"/>
</dbReference>
<evidence type="ECO:0000256" key="2">
    <source>
        <dbReference type="ARBA" id="ARBA00022448"/>
    </source>
</evidence>
<protein>
    <recommendedName>
        <fullName evidence="7">Major facilitator superfamily (MFS) profile domain-containing protein</fullName>
    </recommendedName>
</protein>
<keyword evidence="5 6" id="KW-0472">Membrane</keyword>
<evidence type="ECO:0000256" key="1">
    <source>
        <dbReference type="ARBA" id="ARBA00004141"/>
    </source>
</evidence>
<accession>A0ABR0EHJ6</accession>
<comment type="subcellular location">
    <subcellularLocation>
        <location evidence="1">Membrane</location>
        <topology evidence="1">Multi-pass membrane protein</topology>
    </subcellularLocation>
</comment>
<dbReference type="InterPro" id="IPR050814">
    <property type="entry name" value="Myo-inositol_Transporter"/>
</dbReference>
<dbReference type="InterPro" id="IPR020846">
    <property type="entry name" value="MFS_dom"/>
</dbReference>
<feature type="transmembrane region" description="Helical" evidence="6">
    <location>
        <begin position="273"/>
        <end position="291"/>
    </location>
</feature>
<feature type="transmembrane region" description="Helical" evidence="6">
    <location>
        <begin position="143"/>
        <end position="163"/>
    </location>
</feature>
<dbReference type="InterPro" id="IPR005828">
    <property type="entry name" value="MFS_sugar_transport-like"/>
</dbReference>
<dbReference type="Pfam" id="PF00083">
    <property type="entry name" value="Sugar_tr"/>
    <property type="match status" value="1"/>
</dbReference>
<keyword evidence="9" id="KW-1185">Reference proteome</keyword>
<dbReference type="SUPFAM" id="SSF103473">
    <property type="entry name" value="MFS general substrate transporter"/>
    <property type="match status" value="1"/>
</dbReference>
<feature type="transmembrane region" description="Helical" evidence="6">
    <location>
        <begin position="175"/>
        <end position="197"/>
    </location>
</feature>
<feature type="domain" description="Major facilitator superfamily (MFS) profile" evidence="7">
    <location>
        <begin position="1"/>
        <end position="295"/>
    </location>
</feature>
<dbReference type="PANTHER" id="PTHR48020:SF4">
    <property type="entry name" value="SYMPORT, PUTATIVE (AFU_ORTHOLOGUE AFUA_3G11790)-RELATED"/>
    <property type="match status" value="1"/>
</dbReference>
<keyword evidence="4 6" id="KW-1133">Transmembrane helix</keyword>
<evidence type="ECO:0000313" key="8">
    <source>
        <dbReference type="EMBL" id="KAK4500952.1"/>
    </source>
</evidence>
<evidence type="ECO:0000256" key="4">
    <source>
        <dbReference type="ARBA" id="ARBA00022989"/>
    </source>
</evidence>
<gene>
    <name evidence="8" type="ORF">PRZ48_006758</name>
</gene>
<keyword evidence="2" id="KW-0813">Transport</keyword>
<dbReference type="Gene3D" id="1.20.1250.20">
    <property type="entry name" value="MFS general substrate transporter like domains"/>
    <property type="match status" value="1"/>
</dbReference>
<reference evidence="8 9" key="1">
    <citation type="journal article" date="2023" name="G3 (Bethesda)">
        <title>A chromosome-level genome assembly of Zasmidium syzygii isolated from banana leaves.</title>
        <authorList>
            <person name="van Westerhoven A.C."/>
            <person name="Mehrabi R."/>
            <person name="Talebi R."/>
            <person name="Steentjes M.B.F."/>
            <person name="Corcolon B."/>
            <person name="Chong P.A."/>
            <person name="Kema G.H.J."/>
            <person name="Seidl M.F."/>
        </authorList>
    </citation>
    <scope>NUCLEOTIDE SEQUENCE [LARGE SCALE GENOMIC DNA]</scope>
    <source>
        <strain evidence="8 9">P124</strain>
    </source>
</reference>
<evidence type="ECO:0000256" key="6">
    <source>
        <dbReference type="SAM" id="Phobius"/>
    </source>
</evidence>
<evidence type="ECO:0000256" key="3">
    <source>
        <dbReference type="ARBA" id="ARBA00022692"/>
    </source>
</evidence>
<feature type="transmembrane region" description="Helical" evidence="6">
    <location>
        <begin position="34"/>
        <end position="50"/>
    </location>
</feature>
<dbReference type="PROSITE" id="PS50850">
    <property type="entry name" value="MFS"/>
    <property type="match status" value="1"/>
</dbReference>
<evidence type="ECO:0000256" key="5">
    <source>
        <dbReference type="ARBA" id="ARBA00023136"/>
    </source>
</evidence>
<feature type="transmembrane region" description="Helical" evidence="6">
    <location>
        <begin position="241"/>
        <end position="267"/>
    </location>
</feature>
<evidence type="ECO:0000313" key="9">
    <source>
        <dbReference type="Proteomes" id="UP001305779"/>
    </source>
</evidence>